<comment type="similarity">
    <text evidence="2">Belongs to the VirD4/TraG family.</text>
</comment>
<comment type="subcellular location">
    <subcellularLocation>
        <location evidence="1">Cell membrane</location>
        <topology evidence="1">Multi-pass membrane protein</topology>
    </subcellularLocation>
</comment>
<accession>A0A1G7NJU5</accession>
<evidence type="ECO:0000256" key="8">
    <source>
        <dbReference type="SAM" id="Phobius"/>
    </source>
</evidence>
<evidence type="ECO:0000256" key="2">
    <source>
        <dbReference type="ARBA" id="ARBA00008806"/>
    </source>
</evidence>
<dbReference type="PANTHER" id="PTHR37937">
    <property type="entry name" value="CONJUGATIVE TRANSFER: DNA TRANSPORT"/>
    <property type="match status" value="1"/>
</dbReference>
<dbReference type="CDD" id="cd01127">
    <property type="entry name" value="TrwB_TraG_TraD_VirD4"/>
    <property type="match status" value="2"/>
</dbReference>
<organism evidence="9 10">
    <name type="scientific">Bradyrhizobium brasilense</name>
    <dbReference type="NCBI Taxonomy" id="1419277"/>
    <lineage>
        <taxon>Bacteria</taxon>
        <taxon>Pseudomonadati</taxon>
        <taxon>Pseudomonadota</taxon>
        <taxon>Alphaproteobacteria</taxon>
        <taxon>Hyphomicrobiales</taxon>
        <taxon>Nitrobacteraceae</taxon>
        <taxon>Bradyrhizobium</taxon>
    </lineage>
</organism>
<evidence type="ECO:0000256" key="3">
    <source>
        <dbReference type="ARBA" id="ARBA00022475"/>
    </source>
</evidence>
<keyword evidence="6 8" id="KW-0472">Membrane</keyword>
<dbReference type="SUPFAM" id="SSF52540">
    <property type="entry name" value="P-loop containing nucleoside triphosphate hydrolases"/>
    <property type="match status" value="1"/>
</dbReference>
<dbReference type="Pfam" id="PF02534">
    <property type="entry name" value="T4SS-DNA_transf"/>
    <property type="match status" value="1"/>
</dbReference>
<dbReference type="AlphaFoldDB" id="A0A1G7NJU5"/>
<proteinExistence type="inferred from homology"/>
<evidence type="ECO:0000313" key="9">
    <source>
        <dbReference type="EMBL" id="SDF74344.1"/>
    </source>
</evidence>
<evidence type="ECO:0000256" key="7">
    <source>
        <dbReference type="SAM" id="MobiDB-lite"/>
    </source>
</evidence>
<keyword evidence="5 8" id="KW-1133">Transmembrane helix</keyword>
<evidence type="ECO:0000313" key="10">
    <source>
        <dbReference type="Proteomes" id="UP000199245"/>
    </source>
</evidence>
<dbReference type="InterPro" id="IPR027417">
    <property type="entry name" value="P-loop_NTPase"/>
</dbReference>
<keyword evidence="4 8" id="KW-0812">Transmembrane</keyword>
<evidence type="ECO:0000256" key="5">
    <source>
        <dbReference type="ARBA" id="ARBA00022989"/>
    </source>
</evidence>
<dbReference type="InterPro" id="IPR051539">
    <property type="entry name" value="T4SS-coupling_protein"/>
</dbReference>
<protein>
    <submittedName>
        <fullName evidence="9">Type IV secretion system protein VirD4</fullName>
    </submittedName>
</protein>
<dbReference type="GO" id="GO:0005886">
    <property type="term" value="C:plasma membrane"/>
    <property type="evidence" value="ECO:0007669"/>
    <property type="project" value="UniProtKB-SubCell"/>
</dbReference>
<feature type="region of interest" description="Disordered" evidence="7">
    <location>
        <begin position="474"/>
        <end position="493"/>
    </location>
</feature>
<dbReference type="PANTHER" id="PTHR37937:SF1">
    <property type="entry name" value="CONJUGATIVE TRANSFER: DNA TRANSPORT"/>
    <property type="match status" value="1"/>
</dbReference>
<evidence type="ECO:0000256" key="6">
    <source>
        <dbReference type="ARBA" id="ARBA00023136"/>
    </source>
</evidence>
<feature type="region of interest" description="Disordered" evidence="7">
    <location>
        <begin position="562"/>
        <end position="598"/>
    </location>
</feature>
<dbReference type="InterPro" id="IPR003688">
    <property type="entry name" value="TraG/VirD4"/>
</dbReference>
<dbReference type="Proteomes" id="UP000199245">
    <property type="component" value="Unassembled WGS sequence"/>
</dbReference>
<dbReference type="EMBL" id="FMZW01000071">
    <property type="protein sequence ID" value="SDF74344.1"/>
    <property type="molecule type" value="Genomic_DNA"/>
</dbReference>
<feature type="compositionally biased region" description="Polar residues" evidence="7">
    <location>
        <begin position="474"/>
        <end position="484"/>
    </location>
</feature>
<dbReference type="RefSeq" id="WP_092090163.1">
    <property type="nucleotide sequence ID" value="NZ_FMZW01000071.1"/>
</dbReference>
<evidence type="ECO:0000256" key="4">
    <source>
        <dbReference type="ARBA" id="ARBA00022692"/>
    </source>
</evidence>
<keyword evidence="3" id="KW-1003">Cell membrane</keyword>
<sequence>MEKLQELSPNVRIAIGLVLVGVAVVMALLIASNIALLFARRHDGELHVFTVLTMLGGDDARAAKAARIGLLIGGAAAAAALVGILRNGPVALHGRARWASEREIKAAGLRGTVGLLCGKSAGRFLTFGGSEHMMVYAPTRSGKGVGIVVPNLLNWADSCIVSDIKKENWNLTAGFRAAHGQQVFLFDPLEPNGKTARYNPLGYVRRDDIVDLYDDLQRIASMLYPSEGKDPFWANAARSGFIGLTGYIAETEELPLTMGEVLRQAAVPDCQKYFKKLIAAREATKPLSVLCKTALNDFIGTSDNTFQSIRKTISAKLELWLNPRIDAATSANDFDLRELRRRRMSIYLGVTPDNLERLAPLLNLFFQQAVDLNIRTLPEQDPTLKYQVMLMMDEFAALGIVSVIVKGIAYVAGYGLRIVTILQSPSQIRSIYGPDEAKNYMTNHAVEVVYTPKELEDATHLSERFGYDTVKGRSQSRSLGFSKSSKNETTSDQRRALMLPQELILTPMTTAYVIKGGVRPIKAAKIFYYKEPAFKPRLMPAPVVAAIDAATGLSAPAQDPAAAALQASGAPVPPRAPTPVELARPAQPADGADGKNWTMQNDLTFEDILPLPEPERSEAAEMRIEGFIDSFGAYEAH</sequence>
<evidence type="ECO:0000256" key="1">
    <source>
        <dbReference type="ARBA" id="ARBA00004651"/>
    </source>
</evidence>
<reference evidence="9 10" key="1">
    <citation type="submission" date="2016-10" db="EMBL/GenBank/DDBJ databases">
        <authorList>
            <person name="de Groot N.N."/>
        </authorList>
    </citation>
    <scope>NUCLEOTIDE SEQUENCE [LARGE SCALE GENOMIC DNA]</scope>
    <source>
        <strain evidence="9 10">R5</strain>
    </source>
</reference>
<feature type="transmembrane region" description="Helical" evidence="8">
    <location>
        <begin position="12"/>
        <end position="39"/>
    </location>
</feature>
<feature type="transmembrane region" description="Helical" evidence="8">
    <location>
        <begin position="65"/>
        <end position="85"/>
    </location>
</feature>
<name>A0A1G7NJU5_9BRAD</name>
<gene>
    <name evidence="9" type="ORF">SAMN05216337_10714</name>
</gene>
<dbReference type="Gene3D" id="3.40.50.300">
    <property type="entry name" value="P-loop containing nucleotide triphosphate hydrolases"/>
    <property type="match status" value="1"/>
</dbReference>